<gene>
    <name evidence="2" type="ORF">J3U76_12755</name>
</gene>
<sequence>MIINGLGSHYRTLYMVPQFFSDKQTERLLR</sequence>
<reference evidence="2 3" key="1">
    <citation type="submission" date="2021-03" db="EMBL/GenBank/DDBJ databases">
        <title>Oceanisphaera sp. nov., isolated from the intestine.</title>
        <authorList>
            <person name="Zhao L.-H."/>
            <person name="Shi L.-F."/>
        </authorList>
    </citation>
    <scope>NUCLEOTIDE SEQUENCE [LARGE SCALE GENOMIC DNA]</scope>
    <source>
        <strain evidence="2 3">DM8</strain>
    </source>
</reference>
<keyword evidence="3" id="KW-1185">Reference proteome</keyword>
<protein>
    <submittedName>
        <fullName evidence="2">DUF4277 domain-containing protein</fullName>
    </submittedName>
</protein>
<feature type="domain" description="DUF4277" evidence="1">
    <location>
        <begin position="1"/>
        <end position="30"/>
    </location>
</feature>
<name>A0ABS3NJS7_9GAMM</name>
<evidence type="ECO:0000313" key="2">
    <source>
        <dbReference type="EMBL" id="MBO1520486.1"/>
    </source>
</evidence>
<proteinExistence type="predicted"/>
<comment type="caution">
    <text evidence="2">The sequence shown here is derived from an EMBL/GenBank/DDBJ whole genome shotgun (WGS) entry which is preliminary data.</text>
</comment>
<evidence type="ECO:0000313" key="3">
    <source>
        <dbReference type="Proteomes" id="UP000664882"/>
    </source>
</evidence>
<dbReference type="InterPro" id="IPR025457">
    <property type="entry name" value="DUF4277"/>
</dbReference>
<evidence type="ECO:0000259" key="1">
    <source>
        <dbReference type="Pfam" id="PF14104"/>
    </source>
</evidence>
<accession>A0ABS3NJS7</accession>
<dbReference type="Pfam" id="PF14104">
    <property type="entry name" value="DUF4277"/>
    <property type="match status" value="1"/>
</dbReference>
<dbReference type="Proteomes" id="UP000664882">
    <property type="component" value="Unassembled WGS sequence"/>
</dbReference>
<organism evidence="2 3">
    <name type="scientific">Oceanisphaera pacifica</name>
    <dbReference type="NCBI Taxonomy" id="2818389"/>
    <lineage>
        <taxon>Bacteria</taxon>
        <taxon>Pseudomonadati</taxon>
        <taxon>Pseudomonadota</taxon>
        <taxon>Gammaproteobacteria</taxon>
        <taxon>Aeromonadales</taxon>
        <taxon>Aeromonadaceae</taxon>
        <taxon>Oceanisphaera</taxon>
    </lineage>
</organism>
<dbReference type="EMBL" id="JAGDFX010000016">
    <property type="protein sequence ID" value="MBO1520486.1"/>
    <property type="molecule type" value="Genomic_DNA"/>
</dbReference>